<dbReference type="InterPro" id="IPR036390">
    <property type="entry name" value="WH_DNA-bd_sf"/>
</dbReference>
<dbReference type="InterPro" id="IPR047113">
    <property type="entry name" value="PA2G4/ARX1"/>
</dbReference>
<dbReference type="Gene3D" id="3.90.230.10">
    <property type="entry name" value="Creatinase/methionine aminopeptidase superfamily"/>
    <property type="match status" value="1"/>
</dbReference>
<accession>A0A061HB93</accession>
<gene>
    <name evidence="4" type="ORF">PFL1_04605</name>
</gene>
<dbReference type="PANTHER" id="PTHR10804">
    <property type="entry name" value="PROTEASE FAMILY M24 METHIONYL AMINOPEPTIDASE, AMINOPEPTIDASE P"/>
    <property type="match status" value="1"/>
</dbReference>
<reference evidence="4 5" key="1">
    <citation type="journal article" date="2013" name="Plant Cell">
        <title>The transition from a phytopathogenic smut ancestor to an anamorphic biocontrol agent deciphered by comparative whole-genome analysis.</title>
        <authorList>
            <person name="Lefebvre F."/>
            <person name="Joly D.L."/>
            <person name="Labbe C."/>
            <person name="Teichmann B."/>
            <person name="Linning R."/>
            <person name="Belzile F."/>
            <person name="Bakkeren G."/>
            <person name="Belanger R.R."/>
        </authorList>
    </citation>
    <scope>NUCLEOTIDE SEQUENCE [LARGE SCALE GENOMIC DNA]</scope>
    <source>
        <strain evidence="4 5">PF-1</strain>
    </source>
</reference>
<sequence length="395" mass="41591">MSAPAAAATAPAEGAETKVENFADVTLTKYKLAGEVSAKAIKTVIAAIKEGATVIDLCQLGDKAVEEGTAAVYKDKKVLKGLAFPTTVSINNIVCNYAPLATDEAASQALKAGDVVKIQLGAHIDGLATVNAETVVVGATVDKPVTGRTADAIKAAHVAADVAIRLMKPGALNHDISKQVEAAIAEFGVKAIEGMQTNQFNKNEIDGKKKIVLNAEPSSRPDAAKLEEDEVYGLDISVTTGPDGKTKSDESRTTIYKKTNSTYMLKMATSRKVFSEIQKKAGTFPFNVRSLDDQRRARMGVKECANHGLVVPFNVLHDGTPGAVTAQVFLTVAVNAKGAIRLTPAPTWYSAQVVKSEKEVQDDAIKAILATSVRSTNKKKNKSAKKDDAAAPASA</sequence>
<dbReference type="KEGG" id="pfp:PFL1_04605"/>
<dbReference type="SUPFAM" id="SSF55920">
    <property type="entry name" value="Creatinase/aminopeptidase"/>
    <property type="match status" value="1"/>
</dbReference>
<protein>
    <recommendedName>
        <fullName evidence="3">Peptidase M24 domain-containing protein</fullName>
    </recommendedName>
</protein>
<dbReference type="HOGENOM" id="CLU_041451_2_1_1"/>
<dbReference type="CDD" id="cd01089">
    <property type="entry name" value="PA2G4-like"/>
    <property type="match status" value="1"/>
</dbReference>
<evidence type="ECO:0000259" key="3">
    <source>
        <dbReference type="Pfam" id="PF00557"/>
    </source>
</evidence>
<organism evidence="4 5">
    <name type="scientific">Pseudozyma flocculosa PF-1</name>
    <dbReference type="NCBI Taxonomy" id="1277687"/>
    <lineage>
        <taxon>Eukaryota</taxon>
        <taxon>Fungi</taxon>
        <taxon>Dikarya</taxon>
        <taxon>Basidiomycota</taxon>
        <taxon>Ustilaginomycotina</taxon>
        <taxon>Ustilaginomycetes</taxon>
        <taxon>Ustilaginales</taxon>
        <taxon>Ustilaginaceae</taxon>
        <taxon>Pseudozyma</taxon>
    </lineage>
</organism>
<dbReference type="SUPFAM" id="SSF46785">
    <property type="entry name" value="Winged helix' DNA-binding domain"/>
    <property type="match status" value="1"/>
</dbReference>
<dbReference type="InterPro" id="IPR000994">
    <property type="entry name" value="Pept_M24"/>
</dbReference>
<comment type="similarity">
    <text evidence="1">Belongs to the peptidase M24 family.</text>
</comment>
<evidence type="ECO:0000256" key="2">
    <source>
        <dbReference type="SAM" id="MobiDB-lite"/>
    </source>
</evidence>
<dbReference type="EMBL" id="KE361637">
    <property type="protein sequence ID" value="EPQ27861.1"/>
    <property type="molecule type" value="Genomic_DNA"/>
</dbReference>
<dbReference type="Pfam" id="PF00557">
    <property type="entry name" value="Peptidase_M24"/>
    <property type="match status" value="1"/>
</dbReference>
<dbReference type="OrthoDB" id="5876363at2759"/>
<name>A0A061HB93_9BASI</name>
<evidence type="ECO:0000313" key="4">
    <source>
        <dbReference type="EMBL" id="EPQ27861.1"/>
    </source>
</evidence>
<dbReference type="GeneID" id="19318706"/>
<dbReference type="Gene3D" id="1.10.10.10">
    <property type="entry name" value="Winged helix-like DNA-binding domain superfamily/Winged helix DNA-binding domain"/>
    <property type="match status" value="1"/>
</dbReference>
<evidence type="ECO:0000256" key="1">
    <source>
        <dbReference type="ARBA" id="ARBA00007319"/>
    </source>
</evidence>
<dbReference type="RefSeq" id="XP_007880322.1">
    <property type="nucleotide sequence ID" value="XM_007882131.1"/>
</dbReference>
<dbReference type="eggNOG" id="KOG2776">
    <property type="taxonomic scope" value="Eukaryota"/>
</dbReference>
<dbReference type="AlphaFoldDB" id="A0A061HB93"/>
<dbReference type="InterPro" id="IPR036388">
    <property type="entry name" value="WH-like_DNA-bd_sf"/>
</dbReference>
<dbReference type="Proteomes" id="UP000053664">
    <property type="component" value="Unassembled WGS sequence"/>
</dbReference>
<feature type="domain" description="Peptidase M24" evidence="3">
    <location>
        <begin position="29"/>
        <end position="189"/>
    </location>
</feature>
<dbReference type="FunFam" id="1.10.10.10:FF:000029">
    <property type="entry name" value="Proliferation-associated 2G4, a"/>
    <property type="match status" value="1"/>
</dbReference>
<dbReference type="PANTHER" id="PTHR10804:SF11">
    <property type="entry name" value="PROLIFERATION-ASSOCIATED PROTEIN 2G4"/>
    <property type="match status" value="1"/>
</dbReference>
<feature type="region of interest" description="Disordered" evidence="2">
    <location>
        <begin position="375"/>
        <end position="395"/>
    </location>
</feature>
<evidence type="ECO:0000313" key="5">
    <source>
        <dbReference type="Proteomes" id="UP000053664"/>
    </source>
</evidence>
<proteinExistence type="inferred from homology"/>
<dbReference type="InterPro" id="IPR036005">
    <property type="entry name" value="Creatinase/aminopeptidase-like"/>
</dbReference>